<gene>
    <name evidence="1" type="ORF">AZOBR_70153</name>
</gene>
<dbReference type="Proteomes" id="UP000007319">
    <property type="component" value="Chromosome"/>
</dbReference>
<evidence type="ECO:0000313" key="1">
    <source>
        <dbReference type="EMBL" id="CCC97517.1"/>
    </source>
</evidence>
<dbReference type="AlphaFoldDB" id="A0A9P1NLI6"/>
<keyword evidence="2" id="KW-1185">Reference proteome</keyword>
<protein>
    <submittedName>
        <fullName evidence="1">Uncharacterized protein</fullName>
    </submittedName>
</protein>
<accession>A0A9P1NLI6</accession>
<sequence length="129" mass="14520">MIPARRLEPFLPGWGVRSLRIGAFDHRCARRACFRDKPFALRTVESFGNSRSKGKPFCISVAAAHNDLWLRQNGATLEKTGISTVKQLITDWSVIFSPPWRTACRRMIPPFRAGAAARRRAPGRSSTRP</sequence>
<reference evidence="1 2" key="1">
    <citation type="journal article" date="2011" name="PLoS Genet.">
        <title>Azospirillum genomes reveal transition of bacteria from aquatic to terrestrial environments.</title>
        <authorList>
            <person name="Wisniewski-Dye F."/>
            <person name="Borziak K."/>
            <person name="Khalsa-Moyers G."/>
            <person name="Alexandre G."/>
            <person name="Sukharnikov L.O."/>
            <person name="Wuichet K."/>
            <person name="Hurst G.B."/>
            <person name="McDonald W.H."/>
            <person name="Robertson J.S."/>
            <person name="Barbe V."/>
            <person name="Calteau A."/>
            <person name="Rouy Z."/>
            <person name="Mangenot S."/>
            <person name="Prigent-Combaret C."/>
            <person name="Normand P."/>
            <person name="Boyer M."/>
            <person name="Siguier P."/>
            <person name="Dessaux Y."/>
            <person name="Elmerich C."/>
            <person name="Condemine G."/>
            <person name="Krishnen G."/>
            <person name="Kennedy I."/>
            <person name="Paterson A.H."/>
            <person name="Gonzalez V."/>
            <person name="Mavingui P."/>
            <person name="Zhulin I.B."/>
        </authorList>
    </citation>
    <scope>NUCLEOTIDE SEQUENCE [LARGE SCALE GENOMIC DNA]</scope>
    <source>
        <strain evidence="1 2">Sp245</strain>
    </source>
</reference>
<proteinExistence type="predicted"/>
<name>A0A9P1NLI6_9PROT</name>
<dbReference type="EMBL" id="HE577327">
    <property type="protein sequence ID" value="CCC97517.1"/>
    <property type="molecule type" value="Genomic_DNA"/>
</dbReference>
<evidence type="ECO:0000313" key="2">
    <source>
        <dbReference type="Proteomes" id="UP000007319"/>
    </source>
</evidence>
<dbReference type="KEGG" id="abs:AZOBR_70153"/>
<organism evidence="1 2">
    <name type="scientific">Azospirillum baldaniorum</name>
    <dbReference type="NCBI Taxonomy" id="1064539"/>
    <lineage>
        <taxon>Bacteria</taxon>
        <taxon>Pseudomonadati</taxon>
        <taxon>Pseudomonadota</taxon>
        <taxon>Alphaproteobacteria</taxon>
        <taxon>Rhodospirillales</taxon>
        <taxon>Azospirillaceae</taxon>
        <taxon>Azospirillum</taxon>
    </lineage>
</organism>